<reference evidence="1" key="2">
    <citation type="journal article" date="2022" name="New Phytol.">
        <title>Evolutionary transition to the ectomycorrhizal habit in the genomes of a hyperdiverse lineage of mushroom-forming fungi.</title>
        <authorList>
            <person name="Looney B."/>
            <person name="Miyauchi S."/>
            <person name="Morin E."/>
            <person name="Drula E."/>
            <person name="Courty P.E."/>
            <person name="Kohler A."/>
            <person name="Kuo A."/>
            <person name="LaButti K."/>
            <person name="Pangilinan J."/>
            <person name="Lipzen A."/>
            <person name="Riley R."/>
            <person name="Andreopoulos W."/>
            <person name="He G."/>
            <person name="Johnson J."/>
            <person name="Nolan M."/>
            <person name="Tritt A."/>
            <person name="Barry K.W."/>
            <person name="Grigoriev I.V."/>
            <person name="Nagy L.G."/>
            <person name="Hibbett D."/>
            <person name="Henrissat B."/>
            <person name="Matheny P.B."/>
            <person name="Labbe J."/>
            <person name="Martin F.M."/>
        </authorList>
    </citation>
    <scope>NUCLEOTIDE SEQUENCE</scope>
    <source>
        <strain evidence="1">EC-137</strain>
    </source>
</reference>
<organism evidence="1 2">
    <name type="scientific">Vararia minispora EC-137</name>
    <dbReference type="NCBI Taxonomy" id="1314806"/>
    <lineage>
        <taxon>Eukaryota</taxon>
        <taxon>Fungi</taxon>
        <taxon>Dikarya</taxon>
        <taxon>Basidiomycota</taxon>
        <taxon>Agaricomycotina</taxon>
        <taxon>Agaricomycetes</taxon>
        <taxon>Russulales</taxon>
        <taxon>Lachnocladiaceae</taxon>
        <taxon>Vararia</taxon>
    </lineage>
</organism>
<gene>
    <name evidence="1" type="ORF">K488DRAFT_83837</name>
</gene>
<sequence>MPHQPEVRLYKFEDLGDPNKSAAFAVVLGFPPLRGRQLGLVEAISGPWTACVPEGKPFGVDSAQRIYAFFFVGRSSWYDTLLCVVVRGRALFDLMANEDKNGRPVAIQWDDWIPKYGRVLDLPADAPSSEWARCINGQKFIAPDRDGVVKIFDFSVLPDVKELDEHAQFVGGTTHLPVATVFDVQSGTIASSLPYYCTSITLQKLASLRSVMLDEERIIAWRQVCTLQLIDWNLKLRSVSRWKSTAFRFQDKRNFALLTLGRCVPADVQAVG</sequence>
<evidence type="ECO:0000313" key="2">
    <source>
        <dbReference type="Proteomes" id="UP000814128"/>
    </source>
</evidence>
<reference evidence="1" key="1">
    <citation type="submission" date="2021-02" db="EMBL/GenBank/DDBJ databases">
        <authorList>
            <consortium name="DOE Joint Genome Institute"/>
            <person name="Ahrendt S."/>
            <person name="Looney B.P."/>
            <person name="Miyauchi S."/>
            <person name="Morin E."/>
            <person name="Drula E."/>
            <person name="Courty P.E."/>
            <person name="Chicoki N."/>
            <person name="Fauchery L."/>
            <person name="Kohler A."/>
            <person name="Kuo A."/>
            <person name="Labutti K."/>
            <person name="Pangilinan J."/>
            <person name="Lipzen A."/>
            <person name="Riley R."/>
            <person name="Andreopoulos W."/>
            <person name="He G."/>
            <person name="Johnson J."/>
            <person name="Barry K.W."/>
            <person name="Grigoriev I.V."/>
            <person name="Nagy L."/>
            <person name="Hibbett D."/>
            <person name="Henrissat B."/>
            <person name="Matheny P.B."/>
            <person name="Labbe J."/>
            <person name="Martin F."/>
        </authorList>
    </citation>
    <scope>NUCLEOTIDE SEQUENCE</scope>
    <source>
        <strain evidence="1">EC-137</strain>
    </source>
</reference>
<name>A0ACB8QSW0_9AGAM</name>
<protein>
    <submittedName>
        <fullName evidence="1">Uncharacterized protein</fullName>
    </submittedName>
</protein>
<proteinExistence type="predicted"/>
<evidence type="ECO:0000313" key="1">
    <source>
        <dbReference type="EMBL" id="KAI0034657.1"/>
    </source>
</evidence>
<dbReference type="EMBL" id="MU273497">
    <property type="protein sequence ID" value="KAI0034657.1"/>
    <property type="molecule type" value="Genomic_DNA"/>
</dbReference>
<accession>A0ACB8QSW0</accession>
<comment type="caution">
    <text evidence="1">The sequence shown here is derived from an EMBL/GenBank/DDBJ whole genome shotgun (WGS) entry which is preliminary data.</text>
</comment>
<keyword evidence="2" id="KW-1185">Reference proteome</keyword>
<dbReference type="Proteomes" id="UP000814128">
    <property type="component" value="Unassembled WGS sequence"/>
</dbReference>